<evidence type="ECO:0000256" key="1">
    <source>
        <dbReference type="SAM" id="MobiDB-lite"/>
    </source>
</evidence>
<name>A0A9D3PAE3_MEGAT</name>
<dbReference type="InterPro" id="IPR027417">
    <property type="entry name" value="P-loop_NTPase"/>
</dbReference>
<feature type="region of interest" description="Disordered" evidence="1">
    <location>
        <begin position="89"/>
        <end position="136"/>
    </location>
</feature>
<feature type="compositionally biased region" description="Basic and acidic residues" evidence="1">
    <location>
        <begin position="89"/>
        <end position="107"/>
    </location>
</feature>
<keyword evidence="3" id="KW-1185">Reference proteome</keyword>
<dbReference type="Gene3D" id="3.40.50.300">
    <property type="entry name" value="P-loop containing nucleotide triphosphate hydrolases"/>
    <property type="match status" value="1"/>
</dbReference>
<comment type="caution">
    <text evidence="2">The sequence shown here is derived from an EMBL/GenBank/DDBJ whole genome shotgun (WGS) entry which is preliminary data.</text>
</comment>
<evidence type="ECO:0000313" key="2">
    <source>
        <dbReference type="EMBL" id="KAG7455454.1"/>
    </source>
</evidence>
<reference evidence="2" key="1">
    <citation type="submission" date="2021-01" db="EMBL/GenBank/DDBJ databases">
        <authorList>
            <person name="Zahm M."/>
            <person name="Roques C."/>
            <person name="Cabau C."/>
            <person name="Klopp C."/>
            <person name="Donnadieu C."/>
            <person name="Jouanno E."/>
            <person name="Lampietro C."/>
            <person name="Louis A."/>
            <person name="Herpin A."/>
            <person name="Echchiki A."/>
            <person name="Berthelot C."/>
            <person name="Parey E."/>
            <person name="Roest-Crollius H."/>
            <person name="Braasch I."/>
            <person name="Postlethwait J."/>
            <person name="Bobe J."/>
            <person name="Montfort J."/>
            <person name="Bouchez O."/>
            <person name="Begum T."/>
            <person name="Mejri S."/>
            <person name="Adams A."/>
            <person name="Chen W.-J."/>
            <person name="Guiguen Y."/>
        </authorList>
    </citation>
    <scope>NUCLEOTIDE SEQUENCE</scope>
    <source>
        <strain evidence="2">YG-15Mar2019-1</strain>
        <tissue evidence="2">Brain</tissue>
    </source>
</reference>
<dbReference type="Proteomes" id="UP001046870">
    <property type="component" value="Chromosome 24"/>
</dbReference>
<feature type="compositionally biased region" description="Low complexity" evidence="1">
    <location>
        <begin position="122"/>
        <end position="136"/>
    </location>
</feature>
<accession>A0A9D3PAE3</accession>
<dbReference type="EMBL" id="JAFDVH010000024">
    <property type="protein sequence ID" value="KAG7455454.1"/>
    <property type="molecule type" value="Genomic_DNA"/>
</dbReference>
<protein>
    <submittedName>
        <fullName evidence="2">Uncharacterized protein</fullName>
    </submittedName>
</protein>
<evidence type="ECO:0000313" key="3">
    <source>
        <dbReference type="Proteomes" id="UP001046870"/>
    </source>
</evidence>
<organism evidence="2 3">
    <name type="scientific">Megalops atlanticus</name>
    <name type="common">Tarpon</name>
    <name type="synonym">Clupea gigantea</name>
    <dbReference type="NCBI Taxonomy" id="7932"/>
    <lineage>
        <taxon>Eukaryota</taxon>
        <taxon>Metazoa</taxon>
        <taxon>Chordata</taxon>
        <taxon>Craniata</taxon>
        <taxon>Vertebrata</taxon>
        <taxon>Euteleostomi</taxon>
        <taxon>Actinopterygii</taxon>
        <taxon>Neopterygii</taxon>
        <taxon>Teleostei</taxon>
        <taxon>Elopiformes</taxon>
        <taxon>Megalopidae</taxon>
        <taxon>Megalops</taxon>
    </lineage>
</organism>
<dbReference type="OrthoDB" id="8954335at2759"/>
<proteinExistence type="predicted"/>
<gene>
    <name evidence="2" type="ORF">MATL_G00256780</name>
</gene>
<dbReference type="AlphaFoldDB" id="A0A9D3PAE3"/>
<sequence length="136" mass="15161">MVFLFFLTERVENLRRIYRLNSSTGSTILGRGMSVQQTTVEQCIENGGDDLKRLLEKCGNRCHVFNNMSDDITRVEELAEKKIKELTEETHEMLVKQDSKRDSRELPPEMSGETTATDEAGDPSTGGTDADTGGSN</sequence>